<keyword evidence="3" id="KW-0964">Secreted</keyword>
<evidence type="ECO:0000259" key="9">
    <source>
        <dbReference type="SMART" id="SM01359"/>
    </source>
</evidence>
<evidence type="ECO:0000259" key="11">
    <source>
        <dbReference type="SMART" id="SM01361"/>
    </source>
</evidence>
<evidence type="ECO:0000256" key="5">
    <source>
        <dbReference type="ARBA" id="ARBA00022729"/>
    </source>
</evidence>
<keyword evidence="6" id="KW-0722">Serine protease inhibitor</keyword>
<gene>
    <name evidence="12" type="ORF">Q8A67_018396</name>
</gene>
<dbReference type="Pfam" id="PF17789">
    <property type="entry name" value="MG4"/>
    <property type="match status" value="2"/>
</dbReference>
<comment type="similarity">
    <text evidence="2">Belongs to the protease inhibitor I39 (alpha-2-macroglobulin) family.</text>
</comment>
<name>A0AA88THB7_9TELE</name>
<dbReference type="SMART" id="SM01361">
    <property type="entry name" value="A2M_recep"/>
    <property type="match status" value="2"/>
</dbReference>
<dbReference type="InterPro" id="IPR011626">
    <property type="entry name" value="Alpha-macroglobulin_TED"/>
</dbReference>
<keyword evidence="13" id="KW-1185">Reference proteome</keyword>
<evidence type="ECO:0000259" key="10">
    <source>
        <dbReference type="SMART" id="SM01360"/>
    </source>
</evidence>
<dbReference type="InterPro" id="IPR011625">
    <property type="entry name" value="A2M_N_BRD"/>
</dbReference>
<protein>
    <recommendedName>
        <fullName evidence="14">Alpha-2-macroglobulin-like</fullName>
    </recommendedName>
</protein>
<dbReference type="InterPro" id="IPR047565">
    <property type="entry name" value="Alpha-macroglob_thiol-ester_cl"/>
</dbReference>
<dbReference type="Gene3D" id="2.60.40.1940">
    <property type="match status" value="2"/>
</dbReference>
<feature type="domain" description="Alpha-macroglobulin receptor-binding" evidence="11">
    <location>
        <begin position="1303"/>
        <end position="1415"/>
    </location>
</feature>
<dbReference type="SMART" id="SM01359">
    <property type="entry name" value="A2M_N_2"/>
    <property type="match status" value="2"/>
</dbReference>
<dbReference type="FunFam" id="1.50.10.20:FF:000001">
    <property type="entry name" value="CD109 isoform 1"/>
    <property type="match status" value="2"/>
</dbReference>
<dbReference type="Pfam" id="PF07678">
    <property type="entry name" value="TED_complement"/>
    <property type="match status" value="2"/>
</dbReference>
<dbReference type="SUPFAM" id="SSF49410">
    <property type="entry name" value="Alpha-macroglobulin receptor domain"/>
    <property type="match status" value="3"/>
</dbReference>
<evidence type="ECO:0000256" key="7">
    <source>
        <dbReference type="ARBA" id="ARBA00023157"/>
    </source>
</evidence>
<dbReference type="PROSITE" id="PS00477">
    <property type="entry name" value="ALPHA_2_MACROGLOBULIN"/>
    <property type="match status" value="2"/>
</dbReference>
<accession>A0AA88THB7</accession>
<dbReference type="FunFam" id="2.60.40.10:FF:000312">
    <property type="entry name" value="Alpha-2-macroglobulin like 1"/>
    <property type="match status" value="2"/>
</dbReference>
<dbReference type="SMART" id="SM01419">
    <property type="entry name" value="Thiol-ester_cl"/>
    <property type="match status" value="2"/>
</dbReference>
<dbReference type="InterPro" id="IPR008930">
    <property type="entry name" value="Terpenoid_cyclase/PrenylTrfase"/>
</dbReference>
<dbReference type="FunFam" id="2.60.40.1930:FF:000001">
    <property type="entry name" value="CD109 isoform 3"/>
    <property type="match status" value="2"/>
</dbReference>
<dbReference type="Gene3D" id="2.60.40.1930">
    <property type="match status" value="4"/>
</dbReference>
<dbReference type="SMART" id="SM01360">
    <property type="entry name" value="A2M"/>
    <property type="match status" value="2"/>
</dbReference>
<keyword evidence="7" id="KW-1015">Disulfide bond</keyword>
<dbReference type="PANTHER" id="PTHR11412:SF150">
    <property type="entry name" value="ALPHA-2-MACROGLOBULIN-RELATED"/>
    <property type="match status" value="1"/>
</dbReference>
<dbReference type="Pfam" id="PF07703">
    <property type="entry name" value="A2M_BRD"/>
    <property type="match status" value="2"/>
</dbReference>
<dbReference type="InterPro" id="IPR013783">
    <property type="entry name" value="Ig-like_fold"/>
</dbReference>
<dbReference type="Gene3D" id="2.20.130.20">
    <property type="match status" value="2"/>
</dbReference>
<dbReference type="Gene3D" id="1.50.10.20">
    <property type="match status" value="2"/>
</dbReference>
<feature type="domain" description="Alpha-macroglobulin receptor-binding" evidence="11">
    <location>
        <begin position="2715"/>
        <end position="2805"/>
    </location>
</feature>
<dbReference type="InterPro" id="IPR019742">
    <property type="entry name" value="MacrogloblnA2_CS"/>
</dbReference>
<dbReference type="SUPFAM" id="SSF81296">
    <property type="entry name" value="E set domains"/>
    <property type="match status" value="2"/>
</dbReference>
<evidence type="ECO:0000256" key="4">
    <source>
        <dbReference type="ARBA" id="ARBA00022690"/>
    </source>
</evidence>
<dbReference type="GO" id="GO:0007399">
    <property type="term" value="P:nervous system development"/>
    <property type="evidence" value="ECO:0007669"/>
    <property type="project" value="UniProtKB-ARBA"/>
</dbReference>
<feature type="domain" description="Alpha-2-macroglobulin bait region" evidence="9">
    <location>
        <begin position="1832"/>
        <end position="1981"/>
    </location>
</feature>
<keyword evidence="5" id="KW-0732">Signal</keyword>
<dbReference type="Gene3D" id="2.60.40.690">
    <property type="entry name" value="Alpha-macroglobulin, receptor-binding domain"/>
    <property type="match status" value="2"/>
</dbReference>
<feature type="domain" description="Alpha-2-macroglobulin" evidence="10">
    <location>
        <begin position="690"/>
        <end position="779"/>
    </location>
</feature>
<feature type="domain" description="Alpha-2-macroglobulin" evidence="10">
    <location>
        <begin position="2103"/>
        <end position="2192"/>
    </location>
</feature>
<dbReference type="GO" id="GO:0005615">
    <property type="term" value="C:extracellular space"/>
    <property type="evidence" value="ECO:0007669"/>
    <property type="project" value="InterPro"/>
</dbReference>
<dbReference type="Proteomes" id="UP001187343">
    <property type="component" value="Unassembled WGS sequence"/>
</dbReference>
<dbReference type="Gene3D" id="2.60.120.1540">
    <property type="match status" value="2"/>
</dbReference>
<dbReference type="InterPro" id="IPR041555">
    <property type="entry name" value="MG3"/>
</dbReference>
<evidence type="ECO:0008006" key="14">
    <source>
        <dbReference type="Google" id="ProtNLM"/>
    </source>
</evidence>
<dbReference type="GO" id="GO:0004867">
    <property type="term" value="F:serine-type endopeptidase inhibitor activity"/>
    <property type="evidence" value="ECO:0007669"/>
    <property type="project" value="UniProtKB-KW"/>
</dbReference>
<dbReference type="FunFam" id="6.20.50.160:FF:000002">
    <property type="entry name" value="Thioester-containing protein 2, isoform B"/>
    <property type="match status" value="1"/>
</dbReference>
<dbReference type="Pfam" id="PF00207">
    <property type="entry name" value="A2M"/>
    <property type="match status" value="2"/>
</dbReference>
<dbReference type="Gene3D" id="6.20.50.160">
    <property type="match status" value="2"/>
</dbReference>
<organism evidence="12 13">
    <name type="scientific">Cirrhinus molitorella</name>
    <name type="common">mud carp</name>
    <dbReference type="NCBI Taxonomy" id="172907"/>
    <lineage>
        <taxon>Eukaryota</taxon>
        <taxon>Metazoa</taxon>
        <taxon>Chordata</taxon>
        <taxon>Craniata</taxon>
        <taxon>Vertebrata</taxon>
        <taxon>Euteleostomi</taxon>
        <taxon>Actinopterygii</taxon>
        <taxon>Neopterygii</taxon>
        <taxon>Teleostei</taxon>
        <taxon>Ostariophysi</taxon>
        <taxon>Cypriniformes</taxon>
        <taxon>Cyprinidae</taxon>
        <taxon>Labeoninae</taxon>
        <taxon>Labeonini</taxon>
        <taxon>Cirrhinus</taxon>
    </lineage>
</organism>
<dbReference type="Gene3D" id="2.60.40.10">
    <property type="entry name" value="Immunoglobulins"/>
    <property type="match status" value="2"/>
</dbReference>
<evidence type="ECO:0000256" key="8">
    <source>
        <dbReference type="ARBA" id="ARBA00023180"/>
    </source>
</evidence>
<evidence type="ECO:0000256" key="3">
    <source>
        <dbReference type="ARBA" id="ARBA00022525"/>
    </source>
</evidence>
<dbReference type="InterPro" id="IPR040839">
    <property type="entry name" value="MG4"/>
</dbReference>
<dbReference type="SUPFAM" id="SSF48239">
    <property type="entry name" value="Terpenoid cyclases/Protein prenyltransferases"/>
    <property type="match status" value="2"/>
</dbReference>
<dbReference type="InterPro" id="IPR002890">
    <property type="entry name" value="MG2"/>
</dbReference>
<dbReference type="InterPro" id="IPR001599">
    <property type="entry name" value="Macroglobln_a2"/>
</dbReference>
<dbReference type="Pfam" id="PF07677">
    <property type="entry name" value="A2M_recep"/>
    <property type="match status" value="3"/>
</dbReference>
<feature type="domain" description="Alpha-2-macroglobulin bait region" evidence="9">
    <location>
        <begin position="431"/>
        <end position="580"/>
    </location>
</feature>
<comment type="subcellular location">
    <subcellularLocation>
        <location evidence="1">Secreted</location>
    </subcellularLocation>
</comment>
<dbReference type="InterPro" id="IPR036595">
    <property type="entry name" value="A-macroglobulin_rcpt-bd_sf"/>
</dbReference>
<dbReference type="InterPro" id="IPR009048">
    <property type="entry name" value="A-macroglobulin_rcpt-bd"/>
</dbReference>
<dbReference type="InterPro" id="IPR050473">
    <property type="entry name" value="A2M/Complement_sys"/>
</dbReference>
<evidence type="ECO:0000313" key="12">
    <source>
        <dbReference type="EMBL" id="KAK2881128.1"/>
    </source>
</evidence>
<dbReference type="PANTHER" id="PTHR11412">
    <property type="entry name" value="MACROGLOBULIN / COMPLEMENT"/>
    <property type="match status" value="1"/>
</dbReference>
<evidence type="ECO:0000256" key="2">
    <source>
        <dbReference type="ARBA" id="ARBA00010952"/>
    </source>
</evidence>
<dbReference type="Pfam" id="PF17791">
    <property type="entry name" value="MG3"/>
    <property type="match status" value="2"/>
</dbReference>
<comment type="caution">
    <text evidence="12">The sequence shown here is derived from an EMBL/GenBank/DDBJ whole genome shotgun (WGS) entry which is preliminary data.</text>
</comment>
<keyword evidence="8" id="KW-0325">Glycoprotein</keyword>
<dbReference type="InterPro" id="IPR014756">
    <property type="entry name" value="Ig_E-set"/>
</dbReference>
<sequence length="2810" mass="314381">MDKPQDLIESGSEAKLCASLLKPNESLVMNIYVVHGDQSTLLLQEKAEEEFHRCFNFKAPLVEAESVQTMKAEVQGKNFKMTEERKVVFRRYYPLTFIQTDKPMYIPGQTVNFRVVTMDRNFVPYDQKYSTVMLEDSQYNRIGQWTNISSTRWILQLSHELNPEARQGRYKLKAYIGERVIAHYFEVKKYVLPKFEITMKTPKEISFGDSDMIMEVCGKYIFGQPVAGRARVEVCREHLRYISQTDLISPCLVETTEMSAMGCASFTLDTSVFFNSTNERFLKEYLTVKVNVREERTENTMSKSEMIRLTSEIGKASFAELPKIYEHGSVIQGKIKLANFKGVPLHNKKVRLLARNSCPSKLDLNLTTDSDGLATFSLNTSSCSKSDIYLMASAYPEFQFQGIKALYFSTEQKTVKLFRPATSYTPTLSELIIENIEQPLKCDAEFTVTIKYCFVGETVEYFKTDIVHMVLSRGVIVHHGYEKVEVKSSNGAANGTVSFNLLVGADLAPAVQVLAYCVLPSENVVAGSTNFKLEKCLKNKVSLQFSPAKAVPGEKITLQISAQPGSLCSLSAVDQSILILKPEKRLDIDKIFNLLPVQSLLGYPYNAEDTPECLEIRPRRAVSLDRIYDSLRKVGLKMATNLPVRQPLCLTYYGLTYNHRLPLNRMQFRYSIEESASPPVETVQTFFPETWIWQLSEVGESGSAQVSVTVPDTITSWEMVAFCLSSKGLGLAPPTQLTVFQPFFLELSLPYSIIRGEIFELKATVFNYLSKCIMVKVTPAPSSDYTLKASSDDQYSSCLCANGRKTFKWILTPSVLGVLNITVSAEAEASQTLCDNEIVSVPERGRIDTVTRSLLVQAEGTEKTETYSWLLCPKGDSLSEEVDLTLPKDVIEGSARSSVSVIGDILGRALRNLDRLLRMPYGCGEQNMAILSPNIYILQYLENTEQLTSAIRERATTFLKSGYQRQLNYRHKSGAYSTFRHTGDNTWLTAFVLRTFGKAQKYIFIDPYIIQSAKEWLISRQDSDGCFIQQGRLFNNRMKDRVYDNMTMTAYITASLLELETPVTDHVITKGLSCLRSNTEDVKNTYTTALLAYTFSLARDMETRQQLLKKLEEVAISDRSHLHWSQSASDDDSDSLAVEISSYVLLAVLSTDSVTAADLGFANRIVSWLVKQQNAYGGFSSTQDTVVALQALSLYATKVFSSDGSSTVTVQSAGDTHHFDVNQDNKLLYQEKQLQNVSAKYSIEVKGSTCVSVQIAQFFNIPTPTEVKILSIDAKIEGDCKKTFGQDLLLNFTVKYNGPQARSNMVIVDIKLLSGFTAETSMQCNSRTSLVERVDSKDDHVTVYLKELGTSSGMYTSLVERVDAKNDHVIVKIPKNVPKNYQIQMKQVIPVKNLKPAVVKVYDYYQTMIESGSEAKLCASVLKPNESLVMNIYLGHGDQSTLLLQEEAEEEFHRCFNFKAPLVEAESVQTMKVELQGESFKMTEVRKVMFRPYHPLTFIQTDKPIYIPGQTVNFRVVTMDTNFAPLDQQYGSVILEDSHDNRIGQWTNVSSTRWILQRSYELNPEARQGVYRLKAYIGDRMISHDFEVKKYVLPKFEVTVKTPDKVSVDEEELLIEVCGKYTYGQPVPGKSWVKVCRNFLTYHRAHDSKPLCLEETTEIKKTGCAIHTLDVSAFLNSTLKYSLQDTLRVEAMITEEGTEITMTKSKSVSLTYEIGKVTLIDLPKTYDHGSVIEGKIKVSNFKDAPIQNKVVYLLEGETWSSKLLLNLTTDSNGLVSFSLNTSSLPKRDINLMGSVYRELHFQSYKTPHFSTDRKTVQLFWPATPYTPTLSELIIENIEQPLKCDAEFTVTIKYYFVGETVEEFKTDIVYMVLSRGVIVHHGYEKVEVKSSNGAASSTVSFKLTVGADLSPAVQILAYCVLPSENVAAGSTTFDVEKCFSNKVSLQFSPAKAVPGEKNTLQLSAQPGSLCGLSAVDQSVLILESGKRLDTDKMFNMLPVQSVSDYPYGVEDQQECLHVRSRRTVPSDNAYESLKRVGLKMATTLAVRAPQCLSYKGLTYHRYHGIVMYREHVPVAVQMSSLDDAHFETSNDSPAVTIRTVFPETWIWELAEVGDSGSAQLPVTVPDTITSWETEAFCLSSKGLGLAPPAQLTVFQPFFLELSLPYSIIRGEIFELKATVFNYLSKCIMVKVTPAPSSDYTLKASSDDQYSSCLCANGRKTFKWILTPSVLGVLNITVSAEAEASQTVCDNEIVSVPERGRIDIVTRSLLVQAEGTEKTETYSWLLCPKGDSLSEKVDLTLPKDVIEGSARSSVSVIGDILGRALKNLHGLLRMPYGCGEQNMAILSPNIYILQYLENTKQLTSAIRERTTGFLKSGYQRQLNYKHFDGAYSTFGHGAGNTWLTAFVLRSFGKAQKYIFIDPQIIQSAKEWLISRRDSDGCFIQQGRLFNNRMKGGVNDNVTMTAYITASLLELETPVTDPVITKGLSCLKSVIEDVKNTYTTALLAYTFSLARDTGTREQLFKKLEEVAISDGSHVHWSQSASADDSDSLAVEISSYVLLAVLSTDSVTAADLGFANRIVSWLVKQQNAYGGFSSTQDTVVALQALSLYATKVFSSDGSSTVTVQSAGDTHHFDVNQDNKLLYQEKQLQNVPAKYSIEVKGSTCVSVQVAQFYNIPTPTEAKTLSIDAKIEGNCNTLGQNFILSFNVTYDGLQKKTNMVIVDIKLLSGFTADTSMLGTTSGTYRSLVERVDAKDDHVIVYLKEVPLKIPKNYQIQMKQVLPVKNLKPAVVKVYDYYQTSDHSETEYSFHCQ</sequence>
<reference evidence="12" key="1">
    <citation type="submission" date="2023-08" db="EMBL/GenBank/DDBJ databases">
        <title>Chromosome-level Genome Assembly of mud carp (Cirrhinus molitorella).</title>
        <authorList>
            <person name="Liu H."/>
        </authorList>
    </citation>
    <scope>NUCLEOTIDE SEQUENCE</scope>
    <source>
        <strain evidence="12">Prfri</strain>
        <tissue evidence="12">Muscle</tissue>
    </source>
</reference>
<dbReference type="CDD" id="cd02897">
    <property type="entry name" value="A2M_2"/>
    <property type="match status" value="2"/>
</dbReference>
<evidence type="ECO:0000256" key="6">
    <source>
        <dbReference type="ARBA" id="ARBA00022900"/>
    </source>
</evidence>
<evidence type="ECO:0000256" key="1">
    <source>
        <dbReference type="ARBA" id="ARBA00004613"/>
    </source>
</evidence>
<proteinExistence type="inferred from homology"/>
<dbReference type="InterPro" id="IPR041813">
    <property type="entry name" value="A2M_TED"/>
</dbReference>
<dbReference type="Pfam" id="PF01835">
    <property type="entry name" value="MG2"/>
    <property type="match status" value="2"/>
</dbReference>
<dbReference type="EMBL" id="JAUYZG010000018">
    <property type="protein sequence ID" value="KAK2881128.1"/>
    <property type="molecule type" value="Genomic_DNA"/>
</dbReference>
<keyword evidence="4" id="KW-0646">Protease inhibitor</keyword>
<evidence type="ECO:0000313" key="13">
    <source>
        <dbReference type="Proteomes" id="UP001187343"/>
    </source>
</evidence>